<dbReference type="Proteomes" id="UP000188388">
    <property type="component" value="Unassembled WGS sequence"/>
</dbReference>
<keyword evidence="3" id="KW-1185">Reference proteome</keyword>
<feature type="region of interest" description="Disordered" evidence="1">
    <location>
        <begin position="1"/>
        <end position="56"/>
    </location>
</feature>
<reference evidence="3" key="1">
    <citation type="submission" date="2017-01" db="EMBL/GenBank/DDBJ databases">
        <authorList>
            <person name="Brunel B."/>
        </authorList>
    </citation>
    <scope>NUCLEOTIDE SEQUENCE [LARGE SCALE GENOMIC DNA]</scope>
</reference>
<gene>
    <name evidence="2" type="ORF">BQ8794_240255</name>
</gene>
<organism evidence="2 3">
    <name type="scientific">Mesorhizobium prunaredense</name>
    <dbReference type="NCBI Taxonomy" id="1631249"/>
    <lineage>
        <taxon>Bacteria</taxon>
        <taxon>Pseudomonadati</taxon>
        <taxon>Pseudomonadota</taxon>
        <taxon>Alphaproteobacteria</taxon>
        <taxon>Hyphomicrobiales</taxon>
        <taxon>Phyllobacteriaceae</taxon>
        <taxon>Mesorhizobium</taxon>
    </lineage>
</organism>
<proteinExistence type="predicted"/>
<dbReference type="EMBL" id="FTPD01000017">
    <property type="protein sequence ID" value="SIT56048.1"/>
    <property type="molecule type" value="Genomic_DNA"/>
</dbReference>
<accession>A0A1R3VCD8</accession>
<evidence type="ECO:0000313" key="3">
    <source>
        <dbReference type="Proteomes" id="UP000188388"/>
    </source>
</evidence>
<protein>
    <submittedName>
        <fullName evidence="2">Uncharacterized protein</fullName>
    </submittedName>
</protein>
<feature type="compositionally biased region" description="Low complexity" evidence="1">
    <location>
        <begin position="1"/>
        <end position="11"/>
    </location>
</feature>
<evidence type="ECO:0000313" key="2">
    <source>
        <dbReference type="EMBL" id="SIT56048.1"/>
    </source>
</evidence>
<feature type="compositionally biased region" description="Basic and acidic residues" evidence="1">
    <location>
        <begin position="23"/>
        <end position="38"/>
    </location>
</feature>
<name>A0A1R3VCD8_9HYPH</name>
<evidence type="ECO:0000256" key="1">
    <source>
        <dbReference type="SAM" id="MobiDB-lite"/>
    </source>
</evidence>
<dbReference type="AlphaFoldDB" id="A0A1R3VCD8"/>
<sequence>MAALNDSAAARSARDHRSKASRARAEDDGEVDHLRTNGERAQALRPLASSSTFTTR</sequence>
<dbReference type="STRING" id="1631249.BQ8794_240255"/>